<reference evidence="15" key="2">
    <citation type="submission" date="2025-09" db="UniProtKB">
        <authorList>
            <consortium name="Ensembl"/>
        </authorList>
    </citation>
    <scope>IDENTIFICATION</scope>
</reference>
<dbReference type="GO" id="GO:0016567">
    <property type="term" value="P:protein ubiquitination"/>
    <property type="evidence" value="ECO:0007669"/>
    <property type="project" value="UniProtKB-UniPathway"/>
</dbReference>
<dbReference type="Gene3D" id="1.20.930.20">
    <property type="entry name" value="Adaptor protein Cbl, N-terminal domain"/>
    <property type="match status" value="1"/>
</dbReference>
<dbReference type="OMA" id="QNVETPW"/>
<dbReference type="SUPFAM" id="SSF57850">
    <property type="entry name" value="RING/U-box"/>
    <property type="match status" value="1"/>
</dbReference>
<evidence type="ECO:0000256" key="5">
    <source>
        <dbReference type="ARBA" id="ARBA00022771"/>
    </source>
</evidence>
<dbReference type="InterPro" id="IPR036860">
    <property type="entry name" value="SH2_dom_sf"/>
</dbReference>
<evidence type="ECO:0000256" key="6">
    <source>
        <dbReference type="ARBA" id="ARBA00022786"/>
    </source>
</evidence>
<dbReference type="GO" id="GO:0023051">
    <property type="term" value="P:regulation of signaling"/>
    <property type="evidence" value="ECO:0007669"/>
    <property type="project" value="InterPro"/>
</dbReference>
<dbReference type="SUPFAM" id="SSF47473">
    <property type="entry name" value="EF-hand"/>
    <property type="match status" value="1"/>
</dbReference>
<evidence type="ECO:0000256" key="1">
    <source>
        <dbReference type="ARBA" id="ARBA00000900"/>
    </source>
</evidence>
<dbReference type="GO" id="GO:0001784">
    <property type="term" value="F:phosphotyrosine residue binding"/>
    <property type="evidence" value="ECO:0007669"/>
    <property type="project" value="UniProtKB-UniRule"/>
</dbReference>
<keyword evidence="7 12" id="KW-0862">Zinc</keyword>
<keyword evidence="3 12" id="KW-0808">Transferase</keyword>
<dbReference type="SUPFAM" id="SSF55550">
    <property type="entry name" value="SH2 domain"/>
    <property type="match status" value="1"/>
</dbReference>
<reference evidence="15" key="1">
    <citation type="submission" date="2025-08" db="UniProtKB">
        <authorList>
            <consortium name="Ensembl"/>
        </authorList>
    </citation>
    <scope>IDENTIFICATION</scope>
</reference>
<keyword evidence="16" id="KW-1185">Reference proteome</keyword>
<dbReference type="Pfam" id="PF02262">
    <property type="entry name" value="Cbl_N"/>
    <property type="match status" value="1"/>
</dbReference>
<dbReference type="UniPathway" id="UPA00143"/>
<evidence type="ECO:0000313" key="16">
    <source>
        <dbReference type="Proteomes" id="UP000694545"/>
    </source>
</evidence>
<dbReference type="PROSITE" id="PS50089">
    <property type="entry name" value="ZF_RING_2"/>
    <property type="match status" value="1"/>
</dbReference>
<dbReference type="InterPro" id="IPR013083">
    <property type="entry name" value="Znf_RING/FYVE/PHD"/>
</dbReference>
<feature type="domain" description="RING-type" evidence="13">
    <location>
        <begin position="340"/>
        <end position="378"/>
    </location>
</feature>
<evidence type="ECO:0000256" key="12">
    <source>
        <dbReference type="RuleBase" id="RU367001"/>
    </source>
</evidence>
<evidence type="ECO:0000259" key="14">
    <source>
        <dbReference type="PROSITE" id="PS51506"/>
    </source>
</evidence>
<evidence type="ECO:0000259" key="13">
    <source>
        <dbReference type="PROSITE" id="PS50089"/>
    </source>
</evidence>
<evidence type="ECO:0000256" key="7">
    <source>
        <dbReference type="ARBA" id="ARBA00022833"/>
    </source>
</evidence>
<protein>
    <recommendedName>
        <fullName evidence="12">E3 ubiquitin-protein ligase CBL</fullName>
        <ecNumber evidence="12">2.3.2.27</ecNumber>
    </recommendedName>
</protein>
<dbReference type="PANTHER" id="PTHR23007:SF12">
    <property type="entry name" value="E3 UBIQUITIN-PROTEIN LIGASE CBL-C"/>
    <property type="match status" value="1"/>
</dbReference>
<keyword evidence="8 12" id="KW-0106">Calcium</keyword>
<evidence type="ECO:0000256" key="3">
    <source>
        <dbReference type="ARBA" id="ARBA00022679"/>
    </source>
</evidence>
<dbReference type="GO" id="GO:0030971">
    <property type="term" value="F:receptor tyrosine kinase binding"/>
    <property type="evidence" value="ECO:0007669"/>
    <property type="project" value="TreeGrafter"/>
</dbReference>
<evidence type="ECO:0000256" key="8">
    <source>
        <dbReference type="ARBA" id="ARBA00022837"/>
    </source>
</evidence>
<accession>A0A8D2L4Z6</accession>
<dbReference type="InterPro" id="IPR024159">
    <property type="entry name" value="Cbl_PTB"/>
</dbReference>
<dbReference type="Pfam" id="PF02761">
    <property type="entry name" value="Cbl_N2"/>
    <property type="match status" value="1"/>
</dbReference>
<dbReference type="InterPro" id="IPR014742">
    <property type="entry name" value="Adaptor_Cbl_SH2-like"/>
</dbReference>
<dbReference type="PROSITE" id="PS51506">
    <property type="entry name" value="CBL_PTB"/>
    <property type="match status" value="1"/>
</dbReference>
<dbReference type="GO" id="GO:0005886">
    <property type="term" value="C:plasma membrane"/>
    <property type="evidence" value="ECO:0007669"/>
    <property type="project" value="TreeGrafter"/>
</dbReference>
<dbReference type="InterPro" id="IPR017907">
    <property type="entry name" value="Znf_RING_CS"/>
</dbReference>
<dbReference type="InterPro" id="IPR011992">
    <property type="entry name" value="EF-hand-dom_pair"/>
</dbReference>
<dbReference type="GO" id="GO:0017124">
    <property type="term" value="F:SH3 domain binding"/>
    <property type="evidence" value="ECO:0007669"/>
    <property type="project" value="UniProtKB-KW"/>
</dbReference>
<dbReference type="Gene3D" id="3.30.40.10">
    <property type="entry name" value="Zinc/RING finger domain, C3HC4 (zinc finger)"/>
    <property type="match status" value="1"/>
</dbReference>
<dbReference type="PROSITE" id="PS00518">
    <property type="entry name" value="ZF_RING_1"/>
    <property type="match status" value="1"/>
</dbReference>
<evidence type="ECO:0000256" key="11">
    <source>
        <dbReference type="PROSITE-ProRule" id="PRU00175"/>
    </source>
</evidence>
<dbReference type="InterPro" id="IPR001841">
    <property type="entry name" value="Znf_RING"/>
</dbReference>
<dbReference type="GO" id="GO:0007166">
    <property type="term" value="P:cell surface receptor signaling pathway"/>
    <property type="evidence" value="ECO:0007669"/>
    <property type="project" value="InterPro"/>
</dbReference>
<dbReference type="InterPro" id="IPR014741">
    <property type="entry name" value="Adaptor_Cbl_EF_hand-like"/>
</dbReference>
<proteinExistence type="predicted"/>
<comment type="pathway">
    <text evidence="12">Protein modification; protein ubiquitination.</text>
</comment>
<evidence type="ECO:0000256" key="2">
    <source>
        <dbReference type="ARBA" id="ARBA00022553"/>
    </source>
</evidence>
<dbReference type="InterPro" id="IPR024162">
    <property type="entry name" value="Adaptor_Cbl"/>
</dbReference>
<keyword evidence="5 11" id="KW-0863">Zinc-finger</keyword>
<dbReference type="Proteomes" id="UP000694545">
    <property type="component" value="Unplaced"/>
</dbReference>
<dbReference type="GO" id="GO:0008270">
    <property type="term" value="F:zinc ion binding"/>
    <property type="evidence" value="ECO:0007669"/>
    <property type="project" value="UniProtKB-KW"/>
</dbReference>
<dbReference type="Ensembl" id="ENSVKKT00000017317.1">
    <property type="protein sequence ID" value="ENSVKKP00000016895.1"/>
    <property type="gene ID" value="ENSVKKG00000011553.1"/>
</dbReference>
<dbReference type="GO" id="GO:0061630">
    <property type="term" value="F:ubiquitin protein ligase activity"/>
    <property type="evidence" value="ECO:0007669"/>
    <property type="project" value="UniProtKB-EC"/>
</dbReference>
<keyword evidence="6 12" id="KW-0833">Ubl conjugation pathway</keyword>
<dbReference type="Pfam" id="PF02762">
    <property type="entry name" value="Cbl_N3"/>
    <property type="match status" value="1"/>
</dbReference>
<comment type="function">
    <text evidence="12">E3 ubiquitin-protein ligase which accepts ubiquitin from specific E2 ubiquitin-conjugating enzymes, and transfers it to substrates, generally promoting their degradation by the proteasome.</text>
</comment>
<dbReference type="InterPro" id="IPR036537">
    <property type="entry name" value="Adaptor_Cbl_N_dom_sf"/>
</dbReference>
<keyword evidence="10" id="KW-0729">SH3-binding</keyword>
<dbReference type="InterPro" id="IPR003153">
    <property type="entry name" value="Adaptor_Cbl_N_hlx"/>
</dbReference>
<dbReference type="FunFam" id="3.30.505.10:FF:000007">
    <property type="entry name" value="E3 ubiquitin-protein ligase CBL"/>
    <property type="match status" value="1"/>
</dbReference>
<organism evidence="15 16">
    <name type="scientific">Varanus komodoensis</name>
    <name type="common">Komodo dragon</name>
    <dbReference type="NCBI Taxonomy" id="61221"/>
    <lineage>
        <taxon>Eukaryota</taxon>
        <taxon>Metazoa</taxon>
        <taxon>Chordata</taxon>
        <taxon>Craniata</taxon>
        <taxon>Vertebrata</taxon>
        <taxon>Euteleostomi</taxon>
        <taxon>Lepidosauria</taxon>
        <taxon>Squamata</taxon>
        <taxon>Bifurcata</taxon>
        <taxon>Unidentata</taxon>
        <taxon>Episquamata</taxon>
        <taxon>Toxicofera</taxon>
        <taxon>Anguimorpha</taxon>
        <taxon>Paleoanguimorpha</taxon>
        <taxon>Varanoidea</taxon>
        <taxon>Varanidae</taxon>
        <taxon>Varanus</taxon>
    </lineage>
</organism>
<evidence type="ECO:0000313" key="15">
    <source>
        <dbReference type="Ensembl" id="ENSVKKP00000016895.1"/>
    </source>
</evidence>
<dbReference type="GO" id="GO:0045121">
    <property type="term" value="C:membrane raft"/>
    <property type="evidence" value="ECO:0007669"/>
    <property type="project" value="TreeGrafter"/>
</dbReference>
<evidence type="ECO:0000256" key="10">
    <source>
        <dbReference type="ARBA" id="ARBA00023036"/>
    </source>
</evidence>
<dbReference type="Gene3D" id="3.30.505.10">
    <property type="entry name" value="SH2 domain"/>
    <property type="match status" value="1"/>
</dbReference>
<dbReference type="AlphaFoldDB" id="A0A8D2L4Z6"/>
<evidence type="ECO:0000256" key="4">
    <source>
        <dbReference type="ARBA" id="ARBA00022723"/>
    </source>
</evidence>
<feature type="domain" description="Cbl-PTB" evidence="14">
    <location>
        <begin position="1"/>
        <end position="310"/>
    </location>
</feature>
<dbReference type="CDD" id="cd09920">
    <property type="entry name" value="SH2_Cbl-b_TKB"/>
    <property type="match status" value="1"/>
</dbReference>
<dbReference type="EC" id="2.3.2.27" evidence="12"/>
<evidence type="ECO:0000256" key="9">
    <source>
        <dbReference type="ARBA" id="ARBA00022843"/>
    </source>
</evidence>
<dbReference type="FunFam" id="1.10.238.10:FF:000182">
    <property type="entry name" value="E3 ubiquitin-protein ligase CBL-C"/>
    <property type="match status" value="1"/>
</dbReference>
<comment type="catalytic activity">
    <reaction evidence="1 12">
        <text>S-ubiquitinyl-[E2 ubiquitin-conjugating enzyme]-L-cysteine + [acceptor protein]-L-lysine = [E2 ubiquitin-conjugating enzyme]-L-cysteine + N(6)-ubiquitinyl-[acceptor protein]-L-lysine.</text>
        <dbReference type="EC" id="2.3.2.27"/>
    </reaction>
</comment>
<dbReference type="SUPFAM" id="SSF47668">
    <property type="entry name" value="N-terminal domain of cbl (N-cbl)"/>
    <property type="match status" value="1"/>
</dbReference>
<dbReference type="GO" id="GO:0005509">
    <property type="term" value="F:calcium ion binding"/>
    <property type="evidence" value="ECO:0007669"/>
    <property type="project" value="UniProtKB-UniRule"/>
</dbReference>
<comment type="domain">
    <text evidence="12">The N-terminus is composed of the phosphotyrosine binding (PTB) domain, a short linker region and the RING-type zinc finger. The PTB domain, which is also called TKB (tyrosine kinase binding) domain, is composed of three different subdomains: a four-helix bundle (4H), a calcium-binding EF hand and a divergent SH2 domain.</text>
</comment>
<keyword evidence="4 12" id="KW-0479">Metal-binding</keyword>
<dbReference type="PANTHER" id="PTHR23007">
    <property type="entry name" value="CBL"/>
    <property type="match status" value="1"/>
</dbReference>
<sequence>MDVSAPLGTQVPVLGQALVPPAAAHTDPNATGKALQLQNKAGPFAKSQHRSADSSWSCGWAGFLILSPCTAWEELQPWGSNRLPLGPCFWCDRLTNPRASPLCFPRCRRNLTKLSLIFSHMLAELQALFPEGKDQGSTYHLSKPEAQSFWRETWGGRLVSWVEFREGLSRVHPVDPGPMAIALKSTIDLTCNGHISIFEFDIFTRLFQPWAMLLKNWTLLAVTHPGYMAFLTYDEVKARLQAYVNKPGSYIFRLSCTRLGQWAIGYVTEAGSILQTIPQNKPLFQALIDGHKEGFYLYPDGKHMNPDLAELSEVPPRNRIKVSQEQYELYCQVGSTFQLCKICAENDKDIRIQPCGHLLCRGCLEAWQVIQPFSPQLCWWEINSYRDFHETFTPGEGGQKSPLGTGIGFPPWDL</sequence>
<keyword evidence="2" id="KW-0597">Phosphoprotein</keyword>
<dbReference type="Gene3D" id="1.10.238.10">
    <property type="entry name" value="EF-hand"/>
    <property type="match status" value="1"/>
</dbReference>
<dbReference type="Pfam" id="PF13920">
    <property type="entry name" value="zf-C3HC4_3"/>
    <property type="match status" value="1"/>
</dbReference>
<keyword evidence="9" id="KW-0832">Ubl conjugation</keyword>
<name>A0A8D2L4Z6_VARKO</name>